<proteinExistence type="predicted"/>
<protein>
    <submittedName>
        <fullName evidence="1">Uncharacterized protein</fullName>
    </submittedName>
</protein>
<dbReference type="EMBL" id="JALBCA010000081">
    <property type="protein sequence ID" value="KAI2383930.1"/>
    <property type="molecule type" value="Genomic_DNA"/>
</dbReference>
<comment type="caution">
    <text evidence="1">The sequence shown here is derived from an EMBL/GenBank/DDBJ whole genome shotgun (WGS) entry which is preliminary data.</text>
</comment>
<evidence type="ECO:0000313" key="1">
    <source>
        <dbReference type="EMBL" id="KAI2383930.1"/>
    </source>
</evidence>
<organism evidence="1">
    <name type="scientific">Ophidiomyces ophidiicola</name>
    <dbReference type="NCBI Taxonomy" id="1387563"/>
    <lineage>
        <taxon>Eukaryota</taxon>
        <taxon>Fungi</taxon>
        <taxon>Dikarya</taxon>
        <taxon>Ascomycota</taxon>
        <taxon>Pezizomycotina</taxon>
        <taxon>Eurotiomycetes</taxon>
        <taxon>Eurotiomycetidae</taxon>
        <taxon>Onygenales</taxon>
        <taxon>Onygenaceae</taxon>
        <taxon>Ophidiomyces</taxon>
    </lineage>
</organism>
<accession>A0ACB8US48</accession>
<gene>
    <name evidence="1" type="ORF">LOY88_004926</name>
</gene>
<sequence length="262" mass="28717">MSNSQSIIRAFTKRQKRPKVSAPMPFREGQVRFAPGTIDRSQISAAVELLSSTNVLAYTAPDLPGKQSPNGLSSSSSSSFRSADDLDASNFTPATSPAVSSRVESPVSTEPSLPSYFNSSKQSKPSARSSASSSQSKDSTPPIPQRALLHTKSHPNLGRDPSTPKAMLPPISLNHPDGSRVNQEPYNTLPESAHPFGKELAQVNEVAEEFTRSVRDEEEEILLNKGLIKYRVEDYIFEIQDLYETYFGDESSERQQPASAWI</sequence>
<reference evidence="1" key="1">
    <citation type="journal article" date="2022" name="bioRxiv">
        <title>Population genetic analysis of Ophidiomyces ophidiicola, the causative agent of snake fungal disease, indicates recent introductions to the USA.</title>
        <authorList>
            <person name="Ladner J.T."/>
            <person name="Palmer J.M."/>
            <person name="Ettinger C.L."/>
            <person name="Stajich J.E."/>
            <person name="Farrell T.M."/>
            <person name="Glorioso B.M."/>
            <person name="Lawson B."/>
            <person name="Price S.J."/>
            <person name="Stengle A.G."/>
            <person name="Grear D.A."/>
            <person name="Lorch J.M."/>
        </authorList>
    </citation>
    <scope>NUCLEOTIDE SEQUENCE</scope>
    <source>
        <strain evidence="1">NWHC 24266-5</strain>
    </source>
</reference>
<name>A0ACB8US48_9EURO</name>